<evidence type="ECO:0000313" key="2">
    <source>
        <dbReference type="Proteomes" id="UP001208935"/>
    </source>
</evidence>
<protein>
    <recommendedName>
        <fullName evidence="3">Type II toxin-antitoxin system HicA family toxin</fullName>
    </recommendedName>
</protein>
<dbReference type="EMBL" id="QZCW01000001">
    <property type="protein sequence ID" value="MCW5320876.1"/>
    <property type="molecule type" value="Genomic_DNA"/>
</dbReference>
<accession>A0ABT3KRE7</accession>
<name>A0ABT3KRE7_9BURK</name>
<evidence type="ECO:0008006" key="3">
    <source>
        <dbReference type="Google" id="ProtNLM"/>
    </source>
</evidence>
<gene>
    <name evidence="1" type="ORF">D5039_06760</name>
</gene>
<evidence type="ECO:0000313" key="1">
    <source>
        <dbReference type="EMBL" id="MCW5320876.1"/>
    </source>
</evidence>
<comment type="caution">
    <text evidence="1">The sequence shown here is derived from an EMBL/GenBank/DDBJ whole genome shotgun (WGS) entry which is preliminary data.</text>
</comment>
<sequence>MNTAAKLIESMRRNPLDWRIGQFQTVAQQHGIAWRQEGTSHCCFVRTDGKTLSVPAQRPIKPIYVKKFLAFVKGD</sequence>
<keyword evidence="2" id="KW-1185">Reference proteome</keyword>
<dbReference type="Proteomes" id="UP001208935">
    <property type="component" value="Unassembled WGS sequence"/>
</dbReference>
<reference evidence="2" key="1">
    <citation type="submission" date="2023-07" db="EMBL/GenBank/DDBJ databases">
        <title>Verminephrobacter genomes.</title>
        <authorList>
            <person name="Lund M.B."/>
        </authorList>
    </citation>
    <scope>NUCLEOTIDE SEQUENCE [LARGE SCALE GENOMIC DNA]</scope>
    <source>
        <strain evidence="2">AtM5-05</strain>
    </source>
</reference>
<proteinExistence type="predicted"/>
<dbReference type="RefSeq" id="WP_265281519.1">
    <property type="nucleotide sequence ID" value="NZ_QZCW01000001.1"/>
</dbReference>
<organism evidence="1 2">
    <name type="scientific">Verminephrobacter aporrectodeae subsp. tuberculatae</name>
    <dbReference type="NCBI Taxonomy" id="1110392"/>
    <lineage>
        <taxon>Bacteria</taxon>
        <taxon>Pseudomonadati</taxon>
        <taxon>Pseudomonadota</taxon>
        <taxon>Betaproteobacteria</taxon>
        <taxon>Burkholderiales</taxon>
        <taxon>Comamonadaceae</taxon>
        <taxon>Verminephrobacter</taxon>
    </lineage>
</organism>